<dbReference type="GO" id="GO:0016887">
    <property type="term" value="F:ATP hydrolysis activity"/>
    <property type="evidence" value="ECO:0007669"/>
    <property type="project" value="InterPro"/>
</dbReference>
<comment type="similarity">
    <text evidence="1">Belongs to the AAA ATPase family.</text>
</comment>
<name>A0A4Q7KVS1_9PSEU</name>
<dbReference type="Gene3D" id="3.40.50.300">
    <property type="entry name" value="P-loop containing nucleotide triphosphate hydrolases"/>
    <property type="match status" value="1"/>
</dbReference>
<dbReference type="RefSeq" id="WP_130343777.1">
    <property type="nucleotide sequence ID" value="NZ_SGWQ01000003.1"/>
</dbReference>
<gene>
    <name evidence="5" type="ORF">EV193_10378</name>
</gene>
<evidence type="ECO:0000256" key="3">
    <source>
        <dbReference type="ARBA" id="ARBA00022840"/>
    </source>
</evidence>
<evidence type="ECO:0000256" key="1">
    <source>
        <dbReference type="ARBA" id="ARBA00006914"/>
    </source>
</evidence>
<keyword evidence="6" id="KW-1185">Reference proteome</keyword>
<dbReference type="InterPro" id="IPR003959">
    <property type="entry name" value="ATPase_AAA_core"/>
</dbReference>
<evidence type="ECO:0000256" key="2">
    <source>
        <dbReference type="ARBA" id="ARBA00022741"/>
    </source>
</evidence>
<evidence type="ECO:0000313" key="5">
    <source>
        <dbReference type="EMBL" id="RZS40765.1"/>
    </source>
</evidence>
<dbReference type="InterPro" id="IPR003593">
    <property type="entry name" value="AAA+_ATPase"/>
</dbReference>
<keyword evidence="2" id="KW-0547">Nucleotide-binding</keyword>
<dbReference type="InterPro" id="IPR027417">
    <property type="entry name" value="P-loop_NTPase"/>
</dbReference>
<dbReference type="GO" id="GO:0005524">
    <property type="term" value="F:ATP binding"/>
    <property type="evidence" value="ECO:0007669"/>
    <property type="project" value="UniProtKB-KW"/>
</dbReference>
<organism evidence="5 6">
    <name type="scientific">Herbihabitans rhizosphaerae</name>
    <dbReference type="NCBI Taxonomy" id="1872711"/>
    <lineage>
        <taxon>Bacteria</taxon>
        <taxon>Bacillati</taxon>
        <taxon>Actinomycetota</taxon>
        <taxon>Actinomycetes</taxon>
        <taxon>Pseudonocardiales</taxon>
        <taxon>Pseudonocardiaceae</taxon>
        <taxon>Herbihabitans</taxon>
    </lineage>
</organism>
<sequence>MTDSAVDPSDAIELATSLRAMLDAATAALPSRGDSPLVRAITDHLGCPLNQIPNVTARWAAWEHANLHRGIEAYLAEYSPDAAWFGVGGSGRSHSDLIDLLTSQGTVADIGPVDYASVAVGPDTSVDAVQFGLVQAVAPGGEPVVVVVRGSNPYHGDQSCTLQVLAVDRAVATTVRERVEDLMRERDVFRGQVLSFGFSEHRGNKLVSFQPRPSLTADDVVLPPGVLDTIERHVVLAEARADTLRAAGQHLKRGLLLHGPPGTGKTHTIRYLESRMADTTVVLVAGKALSMIGEATALARRLQPSVVVVEDVDLIAQDRSYGSMGASNPLLFQLLNELDGIGADANVTFVLTTNRVEVLEHALTDRPGRVDLAVEIPRPDADCREQLLRRYTRDVTLRVPDAGDIVAATDGVTASFIRELARRAVLRAADEATDGELVLDEPTVRGALDDLLDERNALTRTVLGGRAAG</sequence>
<dbReference type="InterPro" id="IPR050221">
    <property type="entry name" value="26S_Proteasome_ATPase"/>
</dbReference>
<dbReference type="OrthoDB" id="9809379at2"/>
<dbReference type="AlphaFoldDB" id="A0A4Q7KVS1"/>
<dbReference type="Proteomes" id="UP000294257">
    <property type="component" value="Unassembled WGS sequence"/>
</dbReference>
<accession>A0A4Q7KVS1</accession>
<dbReference type="CDD" id="cd19481">
    <property type="entry name" value="RecA-like_protease"/>
    <property type="match status" value="1"/>
</dbReference>
<dbReference type="PANTHER" id="PTHR23073">
    <property type="entry name" value="26S PROTEASOME REGULATORY SUBUNIT"/>
    <property type="match status" value="1"/>
</dbReference>
<evidence type="ECO:0000259" key="4">
    <source>
        <dbReference type="SMART" id="SM00382"/>
    </source>
</evidence>
<protein>
    <submittedName>
        <fullName evidence="5">ATPase family protein associated with various cellular activities (AAA)</fullName>
    </submittedName>
</protein>
<dbReference type="EMBL" id="SGWQ01000003">
    <property type="protein sequence ID" value="RZS40765.1"/>
    <property type="molecule type" value="Genomic_DNA"/>
</dbReference>
<keyword evidence="3" id="KW-0067">ATP-binding</keyword>
<dbReference type="SMART" id="SM00382">
    <property type="entry name" value="AAA"/>
    <property type="match status" value="1"/>
</dbReference>
<feature type="domain" description="AAA+ ATPase" evidence="4">
    <location>
        <begin position="251"/>
        <end position="380"/>
    </location>
</feature>
<dbReference type="SUPFAM" id="SSF52540">
    <property type="entry name" value="P-loop containing nucleoside triphosphate hydrolases"/>
    <property type="match status" value="1"/>
</dbReference>
<reference evidence="5 6" key="1">
    <citation type="submission" date="2019-02" db="EMBL/GenBank/DDBJ databases">
        <title>Genomic Encyclopedia of Type Strains, Phase IV (KMG-IV): sequencing the most valuable type-strain genomes for metagenomic binning, comparative biology and taxonomic classification.</title>
        <authorList>
            <person name="Goeker M."/>
        </authorList>
    </citation>
    <scope>NUCLEOTIDE SEQUENCE [LARGE SCALE GENOMIC DNA]</scope>
    <source>
        <strain evidence="5 6">DSM 101727</strain>
    </source>
</reference>
<dbReference type="Pfam" id="PF00004">
    <property type="entry name" value="AAA"/>
    <property type="match status" value="1"/>
</dbReference>
<evidence type="ECO:0000313" key="6">
    <source>
        <dbReference type="Proteomes" id="UP000294257"/>
    </source>
</evidence>
<comment type="caution">
    <text evidence="5">The sequence shown here is derived from an EMBL/GenBank/DDBJ whole genome shotgun (WGS) entry which is preliminary data.</text>
</comment>
<proteinExistence type="inferred from homology"/>